<evidence type="ECO:0000256" key="1">
    <source>
        <dbReference type="SAM" id="MobiDB-lite"/>
    </source>
</evidence>
<feature type="region of interest" description="Disordered" evidence="1">
    <location>
        <begin position="86"/>
        <end position="152"/>
    </location>
</feature>
<name>A0A5J5ESM0_9PEZI</name>
<comment type="caution">
    <text evidence="2">The sequence shown here is derived from an EMBL/GenBank/DDBJ whole genome shotgun (WGS) entry which is preliminary data.</text>
</comment>
<keyword evidence="3" id="KW-1185">Reference proteome</keyword>
<evidence type="ECO:0000313" key="3">
    <source>
        <dbReference type="Proteomes" id="UP000326924"/>
    </source>
</evidence>
<gene>
    <name evidence="2" type="ORF">FN846DRAFT_84790</name>
</gene>
<feature type="compositionally biased region" description="Polar residues" evidence="1">
    <location>
        <begin position="86"/>
        <end position="100"/>
    </location>
</feature>
<proteinExistence type="predicted"/>
<sequence>MANDDVTTMGLGRRVWTAIITNYAGVETVSMEIVLCKDVSCLPMLPWVCLHTLDQTWPWTSRIKTTQRREICIICLNKYPPVGTTSQKTTLPYSKTSQFSPRPPPACLVDPVHPETRKPNSMPSRDHPSLRVTKKKKKGLHTKQKNRSDRMTTTIDIDCGMDGCMDRLRIRRRVVGSGSHSLRPSNLCGKESMVLVQAHVTK</sequence>
<dbReference type="InParanoid" id="A0A5J5ESM0"/>
<dbReference type="EMBL" id="VXIS01000130">
    <property type="protein sequence ID" value="KAA8902595.1"/>
    <property type="molecule type" value="Genomic_DNA"/>
</dbReference>
<dbReference type="Proteomes" id="UP000326924">
    <property type="component" value="Unassembled WGS sequence"/>
</dbReference>
<reference evidence="2 3" key="1">
    <citation type="submission" date="2019-09" db="EMBL/GenBank/DDBJ databases">
        <title>Draft genome of the ectomycorrhizal ascomycete Sphaerosporella brunnea.</title>
        <authorList>
            <consortium name="DOE Joint Genome Institute"/>
            <person name="Benucci G.M."/>
            <person name="Marozzi G."/>
            <person name="Antonielli L."/>
            <person name="Sanchez S."/>
            <person name="Marco P."/>
            <person name="Wang X."/>
            <person name="Falini L.B."/>
            <person name="Barry K."/>
            <person name="Haridas S."/>
            <person name="Lipzen A."/>
            <person name="Labutti K."/>
            <person name="Grigoriev I.V."/>
            <person name="Murat C."/>
            <person name="Martin F."/>
            <person name="Albertini E."/>
            <person name="Donnini D."/>
            <person name="Bonito G."/>
        </authorList>
    </citation>
    <scope>NUCLEOTIDE SEQUENCE [LARGE SCALE GENOMIC DNA]</scope>
    <source>
        <strain evidence="2 3">Sb_GMNB300</strain>
    </source>
</reference>
<accession>A0A5J5ESM0</accession>
<dbReference type="AlphaFoldDB" id="A0A5J5ESM0"/>
<protein>
    <submittedName>
        <fullName evidence="2">Uncharacterized protein</fullName>
    </submittedName>
</protein>
<organism evidence="2 3">
    <name type="scientific">Sphaerosporella brunnea</name>
    <dbReference type="NCBI Taxonomy" id="1250544"/>
    <lineage>
        <taxon>Eukaryota</taxon>
        <taxon>Fungi</taxon>
        <taxon>Dikarya</taxon>
        <taxon>Ascomycota</taxon>
        <taxon>Pezizomycotina</taxon>
        <taxon>Pezizomycetes</taxon>
        <taxon>Pezizales</taxon>
        <taxon>Pyronemataceae</taxon>
        <taxon>Sphaerosporella</taxon>
    </lineage>
</organism>
<feature type="compositionally biased region" description="Basic residues" evidence="1">
    <location>
        <begin position="132"/>
        <end position="145"/>
    </location>
</feature>
<evidence type="ECO:0000313" key="2">
    <source>
        <dbReference type="EMBL" id="KAA8902595.1"/>
    </source>
</evidence>
<feature type="compositionally biased region" description="Basic and acidic residues" evidence="1">
    <location>
        <begin position="112"/>
        <end position="129"/>
    </location>
</feature>